<dbReference type="Gene3D" id="1.10.260.40">
    <property type="entry name" value="lambda repressor-like DNA-binding domains"/>
    <property type="match status" value="1"/>
</dbReference>
<accession>A0ABT7V9G2</accession>
<dbReference type="InterPro" id="IPR010982">
    <property type="entry name" value="Lambda_DNA-bd_dom_sf"/>
</dbReference>
<keyword evidence="6" id="KW-1185">Reference proteome</keyword>
<dbReference type="CDD" id="cd01574">
    <property type="entry name" value="PBP1_LacI"/>
    <property type="match status" value="1"/>
</dbReference>
<evidence type="ECO:0000256" key="3">
    <source>
        <dbReference type="ARBA" id="ARBA00023163"/>
    </source>
</evidence>
<evidence type="ECO:0000256" key="2">
    <source>
        <dbReference type="ARBA" id="ARBA00023125"/>
    </source>
</evidence>
<name>A0ABT7V9G2_9ACTN</name>
<keyword evidence="1" id="KW-0805">Transcription regulation</keyword>
<evidence type="ECO:0000259" key="4">
    <source>
        <dbReference type="PROSITE" id="PS50932"/>
    </source>
</evidence>
<dbReference type="InterPro" id="IPR046335">
    <property type="entry name" value="LacI/GalR-like_sensor"/>
</dbReference>
<protein>
    <submittedName>
        <fullName evidence="5">Substrate-binding domain-containing protein</fullName>
    </submittedName>
</protein>
<dbReference type="RefSeq" id="WP_289545199.1">
    <property type="nucleotide sequence ID" value="NZ_JAUDDZ010000007.1"/>
</dbReference>
<organism evidence="5 6">
    <name type="scientific">Enorma phocaeensis</name>
    <dbReference type="NCBI Taxonomy" id="1871019"/>
    <lineage>
        <taxon>Bacteria</taxon>
        <taxon>Bacillati</taxon>
        <taxon>Actinomycetota</taxon>
        <taxon>Coriobacteriia</taxon>
        <taxon>Coriobacteriales</taxon>
        <taxon>Coriobacteriaceae</taxon>
        <taxon>Enorma</taxon>
    </lineage>
</organism>
<dbReference type="SUPFAM" id="SSF53822">
    <property type="entry name" value="Periplasmic binding protein-like I"/>
    <property type="match status" value="1"/>
</dbReference>
<dbReference type="PANTHER" id="PTHR30146">
    <property type="entry name" value="LACI-RELATED TRANSCRIPTIONAL REPRESSOR"/>
    <property type="match status" value="1"/>
</dbReference>
<dbReference type="PANTHER" id="PTHR30146:SF153">
    <property type="entry name" value="LACTOSE OPERON REPRESSOR"/>
    <property type="match status" value="1"/>
</dbReference>
<comment type="caution">
    <text evidence="5">The sequence shown here is derived from an EMBL/GenBank/DDBJ whole genome shotgun (WGS) entry which is preliminary data.</text>
</comment>
<dbReference type="CDD" id="cd01392">
    <property type="entry name" value="HTH_LacI"/>
    <property type="match status" value="1"/>
</dbReference>
<dbReference type="Pfam" id="PF13377">
    <property type="entry name" value="Peripla_BP_3"/>
    <property type="match status" value="1"/>
</dbReference>
<dbReference type="PROSITE" id="PS00356">
    <property type="entry name" value="HTH_LACI_1"/>
    <property type="match status" value="1"/>
</dbReference>
<dbReference type="SUPFAM" id="SSF47413">
    <property type="entry name" value="lambda repressor-like DNA-binding domains"/>
    <property type="match status" value="1"/>
</dbReference>
<evidence type="ECO:0000313" key="5">
    <source>
        <dbReference type="EMBL" id="MDM8275148.1"/>
    </source>
</evidence>
<evidence type="ECO:0000313" key="6">
    <source>
        <dbReference type="Proteomes" id="UP001529421"/>
    </source>
</evidence>
<proteinExistence type="predicted"/>
<feature type="domain" description="HTH lacI-type" evidence="4">
    <location>
        <begin position="1"/>
        <end position="53"/>
    </location>
</feature>
<dbReference type="Proteomes" id="UP001529421">
    <property type="component" value="Unassembled WGS sequence"/>
</dbReference>
<sequence>MADVAKLAGVSRQTVSRVVNGQACVVEATRKKVLDAMDELGFYPSFAGRSLRGGHYGCIGLCMFDITRAGNVATVDGLTSAARACGYAVTLTEFDMSHPVRLKDAARKLAELPVDGMVFNTNRAIEDFEEFEPIAGLPTIIISVRPHAACTTIDSDQKGCSHLAVDYLMRHGHRAIRHIAGPRSSIAAAERAAGWRDALIAAGVDVVEPLVGDWTADSGYELGAKLAQDKDMTALYAGNDQMALGAIVALRDHGIRVPEDVSVVGVDDSLQGTVPHNRLTTIRFDMRERGKRTFDCFFAELLGEREVKHILLPGELVERSTVACVS</sequence>
<reference evidence="5 6" key="2">
    <citation type="submission" date="2023-06" db="EMBL/GenBank/DDBJ databases">
        <authorList>
            <person name="Zeman M."/>
            <person name="Kubasova T."/>
            <person name="Jahodarova E."/>
            <person name="Nykrynova M."/>
            <person name="Rychlik I."/>
        </authorList>
    </citation>
    <scope>NUCLEOTIDE SEQUENCE [LARGE SCALE GENOMIC DNA]</scope>
    <source>
        <strain evidence="5 6">154_Feed</strain>
    </source>
</reference>
<dbReference type="PROSITE" id="PS50932">
    <property type="entry name" value="HTH_LACI_2"/>
    <property type="match status" value="1"/>
</dbReference>
<keyword evidence="3" id="KW-0804">Transcription</keyword>
<dbReference type="Gene3D" id="3.40.50.2300">
    <property type="match status" value="2"/>
</dbReference>
<gene>
    <name evidence="5" type="ORF">QUW28_06505</name>
</gene>
<evidence type="ECO:0000256" key="1">
    <source>
        <dbReference type="ARBA" id="ARBA00023015"/>
    </source>
</evidence>
<dbReference type="SMART" id="SM00354">
    <property type="entry name" value="HTH_LACI"/>
    <property type="match status" value="1"/>
</dbReference>
<dbReference type="EMBL" id="JAUDDZ010000007">
    <property type="protein sequence ID" value="MDM8275148.1"/>
    <property type="molecule type" value="Genomic_DNA"/>
</dbReference>
<dbReference type="Pfam" id="PF00356">
    <property type="entry name" value="LacI"/>
    <property type="match status" value="1"/>
</dbReference>
<keyword evidence="2" id="KW-0238">DNA-binding</keyword>
<reference evidence="6" key="1">
    <citation type="submission" date="2023-06" db="EMBL/GenBank/DDBJ databases">
        <title>Identification and characterization of horizontal gene transfer across gut microbiota members of farm animals based on homology search.</title>
        <authorList>
            <person name="Zeman M."/>
            <person name="Kubasova T."/>
            <person name="Jahodarova E."/>
            <person name="Nykrynova M."/>
            <person name="Rychlik I."/>
        </authorList>
    </citation>
    <scope>NUCLEOTIDE SEQUENCE [LARGE SCALE GENOMIC DNA]</scope>
    <source>
        <strain evidence="6">154_Feed</strain>
    </source>
</reference>
<dbReference type="InterPro" id="IPR028082">
    <property type="entry name" value="Peripla_BP_I"/>
</dbReference>
<dbReference type="InterPro" id="IPR000843">
    <property type="entry name" value="HTH_LacI"/>
</dbReference>